<evidence type="ECO:0000313" key="2">
    <source>
        <dbReference type="EMBL" id="CEM51571.1"/>
    </source>
</evidence>
<organism evidence="2">
    <name type="scientific">Chromera velia CCMP2878</name>
    <dbReference type="NCBI Taxonomy" id="1169474"/>
    <lineage>
        <taxon>Eukaryota</taxon>
        <taxon>Sar</taxon>
        <taxon>Alveolata</taxon>
        <taxon>Colpodellida</taxon>
        <taxon>Chromeraceae</taxon>
        <taxon>Chromera</taxon>
    </lineage>
</organism>
<sequence>MTVRSVLFWVFLLVLVLRLEQFGMEAGIHSSNEICRLAVAKWIDSTSIQTIAVFLCLSVRNIQNWVKRWKDTGSPDWLKRRPAPRILQDAQLDVVHELVEDNPWWTLSRYNATLQQMLGVQMID</sequence>
<dbReference type="EMBL" id="CDMZ01004982">
    <property type="protein sequence ID" value="CEM51571.1"/>
    <property type="molecule type" value="Genomic_DNA"/>
</dbReference>
<reference evidence="2" key="1">
    <citation type="submission" date="2014-11" db="EMBL/GenBank/DDBJ databases">
        <authorList>
            <person name="Otto D Thomas"/>
            <person name="Naeem Raeece"/>
        </authorList>
    </citation>
    <scope>NUCLEOTIDE SEQUENCE</scope>
</reference>
<feature type="chain" id="PRO_5005192111" description="Helix-turn-helix domain-containing protein" evidence="1">
    <location>
        <begin position="22"/>
        <end position="124"/>
    </location>
</feature>
<keyword evidence="1" id="KW-0732">Signal</keyword>
<evidence type="ECO:0000256" key="1">
    <source>
        <dbReference type="SAM" id="SignalP"/>
    </source>
</evidence>
<dbReference type="InterPro" id="IPR009057">
    <property type="entry name" value="Homeodomain-like_sf"/>
</dbReference>
<dbReference type="AlphaFoldDB" id="A0A0G4I3X4"/>
<proteinExistence type="predicted"/>
<dbReference type="SUPFAM" id="SSF46689">
    <property type="entry name" value="Homeodomain-like"/>
    <property type="match status" value="1"/>
</dbReference>
<evidence type="ECO:0008006" key="3">
    <source>
        <dbReference type="Google" id="ProtNLM"/>
    </source>
</evidence>
<accession>A0A0G4I3X4</accession>
<protein>
    <recommendedName>
        <fullName evidence="3">Helix-turn-helix domain-containing protein</fullName>
    </recommendedName>
</protein>
<dbReference type="VEuPathDB" id="CryptoDB:Cvel_10702"/>
<gene>
    <name evidence="2" type="ORF">Cvel_10702</name>
</gene>
<dbReference type="PhylomeDB" id="A0A0G4I3X4"/>
<name>A0A0G4I3X4_9ALVE</name>
<feature type="signal peptide" evidence="1">
    <location>
        <begin position="1"/>
        <end position="21"/>
    </location>
</feature>